<gene>
    <name evidence="7" type="ORF">TWF718_002794</name>
</gene>
<dbReference type="PANTHER" id="PTHR34105">
    <property type="entry name" value="PROLINE-, GLUTAMIC ACID- AND LEUCINE-RICH PROTEIN 1"/>
    <property type="match status" value="1"/>
</dbReference>
<protein>
    <recommendedName>
        <fullName evidence="3">Pre-rRNA-processing protein RIX1</fullName>
    </recommendedName>
</protein>
<dbReference type="Proteomes" id="UP001313282">
    <property type="component" value="Unassembled WGS sequence"/>
</dbReference>
<feature type="compositionally biased region" description="Pro residues" evidence="5">
    <location>
        <begin position="709"/>
        <end position="718"/>
    </location>
</feature>
<dbReference type="GO" id="GO:0005634">
    <property type="term" value="C:nucleus"/>
    <property type="evidence" value="ECO:0007669"/>
    <property type="project" value="UniProtKB-SubCell"/>
</dbReference>
<evidence type="ECO:0000256" key="5">
    <source>
        <dbReference type="SAM" id="MobiDB-lite"/>
    </source>
</evidence>
<keyword evidence="4" id="KW-0539">Nucleus</keyword>
<feature type="compositionally biased region" description="Acidic residues" evidence="5">
    <location>
        <begin position="833"/>
        <end position="854"/>
    </location>
</feature>
<comment type="similarity">
    <text evidence="2">Belongs to the RIX1/PELP1 family.</text>
</comment>
<dbReference type="EMBL" id="JAVHNR010000011">
    <property type="protein sequence ID" value="KAK6330595.1"/>
    <property type="molecule type" value="Genomic_DNA"/>
</dbReference>
<feature type="region of interest" description="Disordered" evidence="5">
    <location>
        <begin position="831"/>
        <end position="854"/>
    </location>
</feature>
<evidence type="ECO:0000259" key="6">
    <source>
        <dbReference type="Pfam" id="PF08167"/>
    </source>
</evidence>
<comment type="caution">
    <text evidence="7">The sequence shown here is derived from an EMBL/GenBank/DDBJ whole genome shotgun (WGS) entry which is preliminary data.</text>
</comment>
<feature type="region of interest" description="Disordered" evidence="5">
    <location>
        <begin position="684"/>
        <end position="790"/>
    </location>
</feature>
<accession>A0AAN8MLF1</accession>
<feature type="domain" description="Pre-rRNA-processing protein RIX1 N-terminal" evidence="6">
    <location>
        <begin position="34"/>
        <end position="217"/>
    </location>
</feature>
<evidence type="ECO:0000256" key="4">
    <source>
        <dbReference type="ARBA" id="ARBA00023242"/>
    </source>
</evidence>
<evidence type="ECO:0000256" key="1">
    <source>
        <dbReference type="ARBA" id="ARBA00004123"/>
    </source>
</evidence>
<evidence type="ECO:0000313" key="7">
    <source>
        <dbReference type="EMBL" id="KAK6330595.1"/>
    </source>
</evidence>
<dbReference type="AlphaFoldDB" id="A0AAN8MLF1"/>
<evidence type="ECO:0000313" key="8">
    <source>
        <dbReference type="Proteomes" id="UP001313282"/>
    </source>
</evidence>
<evidence type="ECO:0000256" key="2">
    <source>
        <dbReference type="ARBA" id="ARBA00010511"/>
    </source>
</evidence>
<feature type="region of interest" description="Disordered" evidence="5">
    <location>
        <begin position="476"/>
        <end position="519"/>
    </location>
</feature>
<feature type="compositionally biased region" description="Low complexity" evidence="5">
    <location>
        <begin position="507"/>
        <end position="517"/>
    </location>
</feature>
<sequence length="854" mass="92282">MLPPDRIVALLSTVASIIVPSKEDPEDEIRLHSTVPVCLDIIYSTATLFEDANAQVAAGGRHAAEITSLLHRIKTRISSLLQSRTPQARWAGVCLVKAGIETSVTFLQGVGLWIPMLLKMVNKPQDGGPIAERAIATLTRIFVLTTSKPTLTRELTSPHLPTFSQYLLATPSNSNSDTLLVVLQSIAQILKTHPTTFRPQQTKTLQLVRSILFSEDDRTYPDDIVEAATVVYISLVKCAQPKAQSEEWVKLFKETIATTEQTCDVLFDSIIEEKDIDKASSHRPRAETQVRHLLSPERIGIKRVCVLLRVLQRLLSHPTTFNPAPSIPLSPLVSLLDRLFAVHPGIKPHPSAPPSTYHLLLATYPTVLLSAIPIIATIVTRTSHYSPSLPLQFLHPLTFTFTTSSKHHNPLRTLIYTSVSQLLSLVGRTLSQKDVQPLLEILSTACEDIIPPPPPVIITKEPVSTPNSMLLTQPTSTYKKRKAPAPQNKANTPAASSMHADQFLKPSASSSSSTSNSQGETPLIISAKTLLTTVLLTLPSACIPSEIRSKLERTMVLSFHTPGLLAAVLYPSTKKRGGSLLPHLIASHTNDLTQASIGGTTPIDEEHALLNMAIEATLYPRMQVVKPTTVNGTSNDGNSVLGSPVEGRFWNNAVSPRGIDAITTTTTTASIDEIVSAPIPSTEVDMMANNSNNNNTTDTPSSEEGESYYPPPPPPPVPQHATLPLPSSSPTKQPQPQVMSPPSSIIPRANNSTTNGTSSESNNSNGTSNGRNYIPIPSPGRGVHAALPPSPLRQSMSIFEATGAEDGKEERGSKRVKLLDDGRSPLSFVEAVGAEDSDDEEEIPEIVMGESDDE</sequence>
<organism evidence="7 8">
    <name type="scientific">Orbilia javanica</name>
    <dbReference type="NCBI Taxonomy" id="47235"/>
    <lineage>
        <taxon>Eukaryota</taxon>
        <taxon>Fungi</taxon>
        <taxon>Dikarya</taxon>
        <taxon>Ascomycota</taxon>
        <taxon>Pezizomycotina</taxon>
        <taxon>Orbiliomycetes</taxon>
        <taxon>Orbiliales</taxon>
        <taxon>Orbiliaceae</taxon>
        <taxon>Orbilia</taxon>
    </lineage>
</organism>
<keyword evidence="8" id="KW-1185">Reference proteome</keyword>
<feature type="compositionally biased region" description="Low complexity" evidence="5">
    <location>
        <begin position="689"/>
        <end position="700"/>
    </location>
</feature>
<proteinExistence type="inferred from homology"/>
<feature type="compositionally biased region" description="Low complexity" evidence="5">
    <location>
        <begin position="722"/>
        <end position="770"/>
    </location>
</feature>
<dbReference type="InterPro" id="IPR016024">
    <property type="entry name" value="ARM-type_fold"/>
</dbReference>
<evidence type="ECO:0000256" key="3">
    <source>
        <dbReference type="ARBA" id="ARBA00021502"/>
    </source>
</evidence>
<comment type="subcellular location">
    <subcellularLocation>
        <location evidence="1">Nucleus</location>
    </subcellularLocation>
</comment>
<dbReference type="GO" id="GO:0006364">
    <property type="term" value="P:rRNA processing"/>
    <property type="evidence" value="ECO:0007669"/>
    <property type="project" value="TreeGrafter"/>
</dbReference>
<dbReference type="Pfam" id="PF08167">
    <property type="entry name" value="RIX1"/>
    <property type="match status" value="1"/>
</dbReference>
<dbReference type="PANTHER" id="PTHR34105:SF1">
    <property type="entry name" value="PROLINE-, GLUTAMIC ACID- AND LEUCINE-RICH PROTEIN 1"/>
    <property type="match status" value="1"/>
</dbReference>
<dbReference type="SUPFAM" id="SSF48371">
    <property type="entry name" value="ARM repeat"/>
    <property type="match status" value="1"/>
</dbReference>
<dbReference type="InterPro" id="IPR012583">
    <property type="entry name" value="RIX1_N"/>
</dbReference>
<reference evidence="7 8" key="1">
    <citation type="submission" date="2019-10" db="EMBL/GenBank/DDBJ databases">
        <authorList>
            <person name="Palmer J.M."/>
        </authorList>
    </citation>
    <scope>NUCLEOTIDE SEQUENCE [LARGE SCALE GENOMIC DNA]</scope>
    <source>
        <strain evidence="7 8">TWF718</strain>
    </source>
</reference>
<name>A0AAN8MLF1_9PEZI</name>